<dbReference type="AlphaFoldDB" id="A0A3Q2X9C3"/>
<organism evidence="3 4">
    <name type="scientific">Hippocampus comes</name>
    <name type="common">Tiger tail seahorse</name>
    <dbReference type="NCBI Taxonomy" id="109280"/>
    <lineage>
        <taxon>Eukaryota</taxon>
        <taxon>Metazoa</taxon>
        <taxon>Chordata</taxon>
        <taxon>Craniata</taxon>
        <taxon>Vertebrata</taxon>
        <taxon>Euteleostomi</taxon>
        <taxon>Actinopterygii</taxon>
        <taxon>Neopterygii</taxon>
        <taxon>Teleostei</taxon>
        <taxon>Neoteleostei</taxon>
        <taxon>Acanthomorphata</taxon>
        <taxon>Syngnathiaria</taxon>
        <taxon>Syngnathiformes</taxon>
        <taxon>Syngnathoidei</taxon>
        <taxon>Syngnathidae</taxon>
        <taxon>Hippocampus</taxon>
    </lineage>
</organism>
<reference evidence="3" key="1">
    <citation type="submission" date="2025-08" db="UniProtKB">
        <authorList>
            <consortium name="Ensembl"/>
        </authorList>
    </citation>
    <scope>IDENTIFICATION</scope>
</reference>
<feature type="signal peptide" evidence="2">
    <location>
        <begin position="1"/>
        <end position="20"/>
    </location>
</feature>
<dbReference type="KEGG" id="hcq:109510522"/>
<keyword evidence="2" id="KW-0732">Signal</keyword>
<protein>
    <submittedName>
        <fullName evidence="3">Uncharacterized LOC109510522</fullName>
    </submittedName>
</protein>
<accession>A0A3Q2X9C3</accession>
<dbReference type="OMA" id="SVWCMIC"/>
<evidence type="ECO:0000313" key="3">
    <source>
        <dbReference type="Ensembl" id="ENSHCOP00000000790.1"/>
    </source>
</evidence>
<reference evidence="3" key="2">
    <citation type="submission" date="2025-09" db="UniProtKB">
        <authorList>
            <consortium name="Ensembl"/>
        </authorList>
    </citation>
    <scope>IDENTIFICATION</scope>
</reference>
<dbReference type="OrthoDB" id="29460at2759"/>
<feature type="chain" id="PRO_5018521545" evidence="2">
    <location>
        <begin position="21"/>
        <end position="268"/>
    </location>
</feature>
<evidence type="ECO:0000313" key="4">
    <source>
        <dbReference type="Proteomes" id="UP000264820"/>
    </source>
</evidence>
<feature type="transmembrane region" description="Helical" evidence="1">
    <location>
        <begin position="196"/>
        <end position="216"/>
    </location>
</feature>
<evidence type="ECO:0000256" key="1">
    <source>
        <dbReference type="SAM" id="Phobius"/>
    </source>
</evidence>
<sequence length="268" mass="29995">MSFLLRLSVCFSTFPSFVWPHVASTKKTGCFRVNNCKCIMKDGSGVINLQAMGDADGFLGRMKLLHAYDGSINAEFLLTFSPCQPFSQPEDLTGSDCTSIAACLIVRYQRFNRYIHRYISFGGHDGNEFHYNDTLRTLSVSYFGPTELPLTIVHYHCNPNESSSFIRDQRLKVEEPLEIWVESPCACPNACAIGDLGLGSIFLIILSLSAAAYLILGSCALRPFRSSSGVQIAPEHSVWCMICYLFTEKRPARRQYTDLTHSEVTLKD</sequence>
<dbReference type="GO" id="GO:0005802">
    <property type="term" value="C:trans-Golgi network"/>
    <property type="evidence" value="ECO:0007669"/>
    <property type="project" value="TreeGrafter"/>
</dbReference>
<keyword evidence="1" id="KW-0812">Transmembrane</keyword>
<dbReference type="PANTHER" id="PTHR15071:SF34">
    <property type="entry name" value="MRH DOMAIN-CONTAINING PROTEIN"/>
    <property type="match status" value="1"/>
</dbReference>
<dbReference type="GeneID" id="109510522"/>
<proteinExistence type="predicted"/>
<dbReference type="Ensembl" id="ENSHCOT00000013184.1">
    <property type="protein sequence ID" value="ENSHCOP00000000790.1"/>
    <property type="gene ID" value="ENSHCOG00000001661.1"/>
</dbReference>
<dbReference type="Proteomes" id="UP000264820">
    <property type="component" value="Unplaced"/>
</dbReference>
<name>A0A3Q2X9C3_HIPCM</name>
<dbReference type="PANTHER" id="PTHR15071">
    <property type="entry name" value="MANNOSE-6-PHOSPHATE RECEPTOR FAMILY MEMBER"/>
    <property type="match status" value="1"/>
</dbReference>
<dbReference type="GeneTree" id="ENSGT00990000203759"/>
<keyword evidence="4" id="KW-1185">Reference proteome</keyword>
<keyword evidence="1" id="KW-1133">Transmembrane helix</keyword>
<dbReference type="RefSeq" id="XP_019716430.1">
    <property type="nucleotide sequence ID" value="XM_019860871.1"/>
</dbReference>
<evidence type="ECO:0000256" key="2">
    <source>
        <dbReference type="SAM" id="SignalP"/>
    </source>
</evidence>
<keyword evidence="1" id="KW-0472">Membrane</keyword>